<dbReference type="EMBL" id="REGN01003423">
    <property type="protein sequence ID" value="RNA22617.1"/>
    <property type="molecule type" value="Genomic_DNA"/>
</dbReference>
<gene>
    <name evidence="1" type="ORF">BpHYR1_002559</name>
</gene>
<accession>A0A3M7RGN1</accession>
<comment type="caution">
    <text evidence="1">The sequence shown here is derived from an EMBL/GenBank/DDBJ whole genome shotgun (WGS) entry which is preliminary data.</text>
</comment>
<feature type="non-terminal residue" evidence="1">
    <location>
        <position position="1"/>
    </location>
</feature>
<dbReference type="Proteomes" id="UP000276133">
    <property type="component" value="Unassembled WGS sequence"/>
</dbReference>
<evidence type="ECO:0000313" key="1">
    <source>
        <dbReference type="EMBL" id="RNA22617.1"/>
    </source>
</evidence>
<sequence>LKKLFNEQRTIESMIQCEAFLSLNLFEHLSTLCKLIALHQHMNNSNPYYLNKNSLRSLSILLLKEAKIKFFSLMTEHFLPFYQRFLIVFSINLNKKTIKIVMNQAFKCPKCSNIQLKAQRCVDDGTVLVECDLDIENFTEQSLISPINDNRENDFINYVRVVSDLKNLMPVLKPERDYQKCFFVCFLYDSNSKRALIYHQIDNIRTGSDVLSITISVFLPILLVDTGTKISYYYFLHEKKDDKIQILEEINLIHNKKLRFIDSSRNQFSSSHIDGLVLFQNLEESKIKKMKKESMIDHLDEILEILFDNPLNEHNNFLSLMIKIKESLCCDPEYRQYFCEVCCSLILNTEIDFLFLSNLKNS</sequence>
<organism evidence="1 2">
    <name type="scientific">Brachionus plicatilis</name>
    <name type="common">Marine rotifer</name>
    <name type="synonym">Brachionus muelleri</name>
    <dbReference type="NCBI Taxonomy" id="10195"/>
    <lineage>
        <taxon>Eukaryota</taxon>
        <taxon>Metazoa</taxon>
        <taxon>Spiralia</taxon>
        <taxon>Gnathifera</taxon>
        <taxon>Rotifera</taxon>
        <taxon>Eurotatoria</taxon>
        <taxon>Monogononta</taxon>
        <taxon>Pseudotrocha</taxon>
        <taxon>Ploima</taxon>
        <taxon>Brachionidae</taxon>
        <taxon>Brachionus</taxon>
    </lineage>
</organism>
<evidence type="ECO:0000313" key="2">
    <source>
        <dbReference type="Proteomes" id="UP000276133"/>
    </source>
</evidence>
<keyword evidence="2" id="KW-1185">Reference proteome</keyword>
<protein>
    <submittedName>
        <fullName evidence="1">Uncharacterized protein</fullName>
    </submittedName>
</protein>
<name>A0A3M7RGN1_BRAPC</name>
<reference evidence="1 2" key="1">
    <citation type="journal article" date="2018" name="Sci. Rep.">
        <title>Genomic signatures of local adaptation to the degree of environmental predictability in rotifers.</title>
        <authorList>
            <person name="Franch-Gras L."/>
            <person name="Hahn C."/>
            <person name="Garcia-Roger E.M."/>
            <person name="Carmona M.J."/>
            <person name="Serra M."/>
            <person name="Gomez A."/>
        </authorList>
    </citation>
    <scope>NUCLEOTIDE SEQUENCE [LARGE SCALE GENOMIC DNA]</scope>
    <source>
        <strain evidence="1">HYR1</strain>
    </source>
</reference>
<proteinExistence type="predicted"/>
<dbReference type="AlphaFoldDB" id="A0A3M7RGN1"/>